<dbReference type="EMBL" id="CP024333">
    <property type="protein sequence ID" value="ATQ16399.2"/>
    <property type="molecule type" value="Genomic_DNA"/>
</dbReference>
<sequence length="267" mass="31517">MLKKIKARIVSLDDYLIVCGDFKGKIESFFDYIVRRRDLLKAFSLNKIIEDFLIFSDSLEMDVKELIRFYSFATSLLYLKTQIFYPVKLRDKKLVERAVVRKLISFSEKYEKFKAKSQNLKDGVYLSASKVPFFRKNSFFVESVDSLQSCVSEIKAFKCRVRRSSRISKKNDDILCNTKRSNVILGTYDARILDKKTRVISILAKEDNFIFEFLLDPGDKCYFFDRFCYFLVVLEYKMLDVIDIVYVDGKLVLRKGRSIDKYEQQRA</sequence>
<name>A0AAP8YUM6_9SPIR</name>
<dbReference type="EMBL" id="CP036557">
    <property type="protein sequence ID" value="QBK62377.2"/>
    <property type="molecule type" value="Genomic_DNA"/>
</dbReference>
<dbReference type="AlphaFoldDB" id="A0AAP8YUM6"/>
<evidence type="ECO:0000313" key="3">
    <source>
        <dbReference type="Proteomes" id="UP000230633"/>
    </source>
</evidence>
<dbReference type="RefSeq" id="WP_172799049.1">
    <property type="nucleotide sequence ID" value="NZ_AP024371.1"/>
</dbReference>
<proteinExistence type="predicted"/>
<evidence type="ECO:0000313" key="1">
    <source>
        <dbReference type="EMBL" id="ATQ16399.2"/>
    </source>
</evidence>
<reference evidence="4" key="1">
    <citation type="submission" date="2019-03" db="EMBL/GenBank/DDBJ databases">
        <title>Whole genome sequencing of Borrelia miyamotoi strains isolated at the Russian territory.</title>
        <authorList>
            <person name="Kuleshov K.V."/>
            <person name="Platonov A.E."/>
            <person name="Goptar I.A."/>
            <person name="Shipulin G.A."/>
            <person name="Markelov M.L."/>
            <person name="Koetsveld J."/>
            <person name="Kolyasnikova N.M."/>
            <person name="Sarksyan D.S."/>
            <person name="Toporkova M.G."/>
            <person name="Hovius J.W."/>
        </authorList>
    </citation>
    <scope>NUCLEOTIDE SEQUENCE [LARGE SCALE GENOMIC DNA]</scope>
    <source>
        <strain evidence="4">Yekat-76</strain>
    </source>
</reference>
<reference evidence="2" key="2">
    <citation type="submission" date="2022-12" db="EMBL/GenBank/DDBJ databases">
        <title>Whole genome sequencing of Borrelia miyamotoi strains isolated at the Russian territory.</title>
        <authorList>
            <person name="Kuleshov K.V."/>
            <person name="Platonov A.E."/>
            <person name="Goptar I.A."/>
            <person name="Shipulin G.A."/>
            <person name="Markelov M.L."/>
            <person name="Koetsveld J."/>
            <person name="Kolyasnikova N.M."/>
            <person name="Sarksyan D.S."/>
            <person name="Toporkova M.G."/>
            <person name="Hovius J.W."/>
        </authorList>
    </citation>
    <scope>NUCLEOTIDE SEQUENCE</scope>
    <source>
        <strain evidence="1 3">Yekat-1</strain>
        <strain evidence="2">Yekat-76</strain>
    </source>
</reference>
<evidence type="ECO:0000313" key="2">
    <source>
        <dbReference type="EMBL" id="QBK62377.2"/>
    </source>
</evidence>
<keyword evidence="3" id="KW-1185">Reference proteome</keyword>
<accession>A0AAP8YUM6</accession>
<dbReference type="GeneID" id="75117844"/>
<organism evidence="2 4">
    <name type="scientific">Borrelia miyamotoi</name>
    <dbReference type="NCBI Taxonomy" id="47466"/>
    <lineage>
        <taxon>Bacteria</taxon>
        <taxon>Pseudomonadati</taxon>
        <taxon>Spirochaetota</taxon>
        <taxon>Spirochaetia</taxon>
        <taxon>Spirochaetales</taxon>
        <taxon>Borreliaceae</taxon>
        <taxon>Borrelia</taxon>
    </lineage>
</organism>
<dbReference type="Proteomes" id="UP000230633">
    <property type="component" value="Chromosome"/>
</dbReference>
<protein>
    <submittedName>
        <fullName evidence="2">Uncharacterized protein</fullName>
    </submittedName>
</protein>
<gene>
    <name evidence="1" type="ORF">CNO13_03610</name>
    <name evidence="2" type="ORF">EZU67_03595</name>
</gene>
<dbReference type="Proteomes" id="UP000291995">
    <property type="component" value="Chromosome"/>
</dbReference>
<evidence type="ECO:0000313" key="4">
    <source>
        <dbReference type="Proteomes" id="UP000291995"/>
    </source>
</evidence>